<keyword evidence="3" id="KW-0520">NAD</keyword>
<dbReference type="GO" id="GO:0016491">
    <property type="term" value="F:oxidoreductase activity"/>
    <property type="evidence" value="ECO:0007669"/>
    <property type="project" value="UniProtKB-KW"/>
</dbReference>
<reference evidence="5" key="1">
    <citation type="submission" date="2020-05" db="EMBL/GenBank/DDBJ databases">
        <authorList>
            <person name="Chiriac C."/>
            <person name="Salcher M."/>
            <person name="Ghai R."/>
            <person name="Kavagutti S V."/>
        </authorList>
    </citation>
    <scope>NUCLEOTIDE SEQUENCE</scope>
</reference>
<evidence type="ECO:0000256" key="2">
    <source>
        <dbReference type="ARBA" id="ARBA00023002"/>
    </source>
</evidence>
<dbReference type="Gene3D" id="3.40.50.720">
    <property type="entry name" value="NAD(P)-binding Rossmann-like Domain"/>
    <property type="match status" value="2"/>
</dbReference>
<dbReference type="EMBL" id="CAFBNE010000222">
    <property type="protein sequence ID" value="CAB4972859.1"/>
    <property type="molecule type" value="Genomic_DNA"/>
</dbReference>
<dbReference type="AlphaFoldDB" id="A0A6J7M386"/>
<comment type="similarity">
    <text evidence="1">Belongs to the D-isomer specific 2-hydroxyacid dehydrogenase family.</text>
</comment>
<dbReference type="InterPro" id="IPR036291">
    <property type="entry name" value="NAD(P)-bd_dom_sf"/>
</dbReference>
<evidence type="ECO:0000256" key="3">
    <source>
        <dbReference type="ARBA" id="ARBA00023027"/>
    </source>
</evidence>
<dbReference type="GO" id="GO:0051287">
    <property type="term" value="F:NAD binding"/>
    <property type="evidence" value="ECO:0007669"/>
    <property type="project" value="InterPro"/>
</dbReference>
<evidence type="ECO:0000256" key="1">
    <source>
        <dbReference type="ARBA" id="ARBA00005854"/>
    </source>
</evidence>
<keyword evidence="2" id="KW-0560">Oxidoreductase</keyword>
<organism evidence="5">
    <name type="scientific">freshwater metagenome</name>
    <dbReference type="NCBI Taxonomy" id="449393"/>
    <lineage>
        <taxon>unclassified sequences</taxon>
        <taxon>metagenomes</taxon>
        <taxon>ecological metagenomes</taxon>
    </lineage>
</organism>
<evidence type="ECO:0000259" key="4">
    <source>
        <dbReference type="Pfam" id="PF02826"/>
    </source>
</evidence>
<dbReference type="InterPro" id="IPR029753">
    <property type="entry name" value="D-isomer_DH_CS"/>
</dbReference>
<dbReference type="InterPro" id="IPR050857">
    <property type="entry name" value="D-2-hydroxyacid_DH"/>
</dbReference>
<dbReference type="InterPro" id="IPR006140">
    <property type="entry name" value="D-isomer_DH_NAD-bd"/>
</dbReference>
<feature type="domain" description="D-isomer specific 2-hydroxyacid dehydrogenase NAD-binding" evidence="4">
    <location>
        <begin position="3"/>
        <end position="138"/>
    </location>
</feature>
<evidence type="ECO:0000313" key="5">
    <source>
        <dbReference type="EMBL" id="CAB4972859.1"/>
    </source>
</evidence>
<name>A0A6J7M386_9ZZZZ</name>
<dbReference type="Pfam" id="PF02826">
    <property type="entry name" value="2-Hacid_dh_C"/>
    <property type="match status" value="1"/>
</dbReference>
<sequence length="171" mass="17898">MSALTVGVWGYGRIGRRTAEKFRGLGCRVIAHDPYATAGPPAELVGLDEMLAEADILTLHMPPSPDGPAITAEILGRMKPDALLVNTARGALVDNAALIAALDAGVIGGAALDVVAGEPELPPALVAHQRTILTPHVAFSSRESLVELRSRTAEDVVRVLRGDQARNPFPG</sequence>
<protein>
    <submittedName>
        <fullName evidence="5">Unannotated protein</fullName>
    </submittedName>
</protein>
<proteinExistence type="inferred from homology"/>
<gene>
    <name evidence="5" type="ORF">UFOPK3772_03523</name>
</gene>
<dbReference type="PROSITE" id="PS00671">
    <property type="entry name" value="D_2_HYDROXYACID_DH_3"/>
    <property type="match status" value="1"/>
</dbReference>
<dbReference type="PANTHER" id="PTHR42789">
    <property type="entry name" value="D-ISOMER SPECIFIC 2-HYDROXYACID DEHYDROGENASE FAMILY PROTEIN (AFU_ORTHOLOGUE AFUA_6G10090)"/>
    <property type="match status" value="1"/>
</dbReference>
<accession>A0A6J7M386</accession>
<dbReference type="PANTHER" id="PTHR42789:SF1">
    <property type="entry name" value="D-ISOMER SPECIFIC 2-HYDROXYACID DEHYDROGENASE FAMILY PROTEIN (AFU_ORTHOLOGUE AFUA_6G10090)"/>
    <property type="match status" value="1"/>
</dbReference>
<dbReference type="SUPFAM" id="SSF51735">
    <property type="entry name" value="NAD(P)-binding Rossmann-fold domains"/>
    <property type="match status" value="1"/>
</dbReference>